<protein>
    <submittedName>
        <fullName evidence="2">DUF4229 domain-containing protein</fullName>
    </submittedName>
</protein>
<keyword evidence="1" id="KW-0812">Transmembrane</keyword>
<sequence length="62" mass="7107">MKKFMKSMVISIVAAIGFYGLGKLFGYDVNWATFVAFFIGMPLSIWYFDSKNNKTYDESDDS</sequence>
<evidence type="ECO:0000313" key="3">
    <source>
        <dbReference type="Proteomes" id="UP001315967"/>
    </source>
</evidence>
<proteinExistence type="predicted"/>
<feature type="transmembrane region" description="Helical" evidence="1">
    <location>
        <begin position="31"/>
        <end position="48"/>
    </location>
</feature>
<gene>
    <name evidence="2" type="ORF">NRE15_06585</name>
</gene>
<keyword evidence="3" id="KW-1185">Reference proteome</keyword>
<dbReference type="RefSeq" id="WP_313794795.1">
    <property type="nucleotide sequence ID" value="NZ_CP102453.1"/>
</dbReference>
<accession>A0ABY5P967</accession>
<feature type="transmembrane region" description="Helical" evidence="1">
    <location>
        <begin position="7"/>
        <end position="25"/>
    </location>
</feature>
<dbReference type="Proteomes" id="UP001315967">
    <property type="component" value="Chromosome"/>
</dbReference>
<evidence type="ECO:0000256" key="1">
    <source>
        <dbReference type="SAM" id="Phobius"/>
    </source>
</evidence>
<evidence type="ECO:0000313" key="2">
    <source>
        <dbReference type="EMBL" id="UUX35306.1"/>
    </source>
</evidence>
<name>A0ABY5P967_9LACT</name>
<keyword evidence="1" id="KW-1133">Transmembrane helix</keyword>
<reference evidence="2 3" key="1">
    <citation type="submission" date="2022-08" db="EMBL/GenBank/DDBJ databases">
        <title>Aerococcaceae sp. nov isolated from spoiled eye mask.</title>
        <authorList>
            <person name="Zhou G."/>
            <person name="Xie X.-B."/>
            <person name="Shi Q.-S."/>
            <person name="Wang Y.-S."/>
            <person name="Wen X."/>
            <person name="Peng H."/>
            <person name="Yang X.-J."/>
            <person name="Tao H.-B."/>
            <person name="Huang X.-M."/>
        </authorList>
    </citation>
    <scope>NUCLEOTIDE SEQUENCE [LARGE SCALE GENOMIC DNA]</scope>
    <source>
        <strain evidence="3">DM20194951</strain>
    </source>
</reference>
<dbReference type="EMBL" id="CP102453">
    <property type="protein sequence ID" value="UUX35306.1"/>
    <property type="molecule type" value="Genomic_DNA"/>
</dbReference>
<organism evidence="2 3">
    <name type="scientific">Fundicoccus culcitae</name>
    <dbReference type="NCBI Taxonomy" id="2969821"/>
    <lineage>
        <taxon>Bacteria</taxon>
        <taxon>Bacillati</taxon>
        <taxon>Bacillota</taxon>
        <taxon>Bacilli</taxon>
        <taxon>Lactobacillales</taxon>
        <taxon>Aerococcaceae</taxon>
        <taxon>Fundicoccus</taxon>
    </lineage>
</organism>
<keyword evidence="1" id="KW-0472">Membrane</keyword>